<evidence type="ECO:0000256" key="1">
    <source>
        <dbReference type="ARBA" id="ARBA00005695"/>
    </source>
</evidence>
<dbReference type="GO" id="GO:0042597">
    <property type="term" value="C:periplasmic space"/>
    <property type="evidence" value="ECO:0007669"/>
    <property type="project" value="UniProtKB-ARBA"/>
</dbReference>
<evidence type="ECO:0000256" key="3">
    <source>
        <dbReference type="ARBA" id="ARBA00022729"/>
    </source>
</evidence>
<dbReference type="PANTHER" id="PTHR30290:SF9">
    <property type="entry name" value="OLIGOPEPTIDE-BINDING PROTEIN APPA"/>
    <property type="match status" value="1"/>
</dbReference>
<dbReference type="GO" id="GO:0015833">
    <property type="term" value="P:peptide transport"/>
    <property type="evidence" value="ECO:0007669"/>
    <property type="project" value="TreeGrafter"/>
</dbReference>
<dbReference type="Pfam" id="PF00496">
    <property type="entry name" value="SBP_bac_5"/>
    <property type="match status" value="1"/>
</dbReference>
<reference evidence="7 8" key="1">
    <citation type="submission" date="2016-11" db="EMBL/GenBank/DDBJ databases">
        <authorList>
            <person name="Jaros S."/>
            <person name="Januszkiewicz K."/>
            <person name="Wedrychowicz H."/>
        </authorList>
    </citation>
    <scope>NUCLEOTIDE SEQUENCE [LARGE SCALE GENOMIC DNA]</scope>
    <source>
        <strain evidence="7 8">DSM 16010</strain>
    </source>
</reference>
<dbReference type="PANTHER" id="PTHR30290">
    <property type="entry name" value="PERIPLASMIC BINDING COMPONENT OF ABC TRANSPORTER"/>
    <property type="match status" value="1"/>
</dbReference>
<feature type="chain" id="PRO_5012658197" evidence="5">
    <location>
        <begin position="24"/>
        <end position="557"/>
    </location>
</feature>
<dbReference type="OrthoDB" id="9771733at2"/>
<evidence type="ECO:0000313" key="7">
    <source>
        <dbReference type="EMBL" id="SHL45170.1"/>
    </source>
</evidence>
<keyword evidence="3 5" id="KW-0732">Signal</keyword>
<feature type="coiled-coil region" evidence="4">
    <location>
        <begin position="368"/>
        <end position="395"/>
    </location>
</feature>
<dbReference type="InterPro" id="IPR039424">
    <property type="entry name" value="SBP_5"/>
</dbReference>
<dbReference type="PROSITE" id="PS51257">
    <property type="entry name" value="PROKAR_LIPOPROTEIN"/>
    <property type="match status" value="1"/>
</dbReference>
<dbReference type="PIRSF" id="PIRSF002741">
    <property type="entry name" value="MppA"/>
    <property type="match status" value="1"/>
</dbReference>
<evidence type="ECO:0000256" key="2">
    <source>
        <dbReference type="ARBA" id="ARBA00022448"/>
    </source>
</evidence>
<evidence type="ECO:0000313" key="8">
    <source>
        <dbReference type="Proteomes" id="UP000184206"/>
    </source>
</evidence>
<proteinExistence type="inferred from homology"/>
<dbReference type="AlphaFoldDB" id="A0A1M7AQY0"/>
<dbReference type="GO" id="GO:0043190">
    <property type="term" value="C:ATP-binding cassette (ABC) transporter complex"/>
    <property type="evidence" value="ECO:0007669"/>
    <property type="project" value="InterPro"/>
</dbReference>
<accession>A0A1M7AQY0</accession>
<comment type="similarity">
    <text evidence="1">Belongs to the bacterial solute-binding protein 5 family.</text>
</comment>
<dbReference type="CDD" id="cd08499">
    <property type="entry name" value="PBP2_Ylib_like"/>
    <property type="match status" value="1"/>
</dbReference>
<evidence type="ECO:0000259" key="6">
    <source>
        <dbReference type="Pfam" id="PF00496"/>
    </source>
</evidence>
<dbReference type="Gene3D" id="3.10.105.10">
    <property type="entry name" value="Dipeptide-binding Protein, Domain 3"/>
    <property type="match status" value="1"/>
</dbReference>
<keyword evidence="4" id="KW-0175">Coiled coil</keyword>
<evidence type="ECO:0000256" key="5">
    <source>
        <dbReference type="SAM" id="SignalP"/>
    </source>
</evidence>
<keyword evidence="2" id="KW-0813">Transport</keyword>
<dbReference type="EMBL" id="FRCF01000002">
    <property type="protein sequence ID" value="SHL45170.1"/>
    <property type="molecule type" value="Genomic_DNA"/>
</dbReference>
<protein>
    <submittedName>
        <fullName evidence="7">Peptide/nickel transport system substrate-binding protein</fullName>
    </submittedName>
</protein>
<evidence type="ECO:0000256" key="4">
    <source>
        <dbReference type="SAM" id="Coils"/>
    </source>
</evidence>
<feature type="domain" description="Solute-binding protein family 5" evidence="6">
    <location>
        <begin position="83"/>
        <end position="472"/>
    </location>
</feature>
<gene>
    <name evidence="7" type="ORF">SAMN02745189_00229</name>
</gene>
<dbReference type="InterPro" id="IPR000914">
    <property type="entry name" value="SBP_5_dom"/>
</dbReference>
<dbReference type="Gene3D" id="3.40.190.10">
    <property type="entry name" value="Periplasmic binding protein-like II"/>
    <property type="match status" value="1"/>
</dbReference>
<sequence length="557" mass="62176">MNKKLPLLLLPVLLLLVACTDDGDVDPEAENGTEGEAEGGGDFVVSYGSDLTSLDPHAVSDLPSDQVNTNIYETLLTQDEEMEIEPLLAEDWEQTDDNTWVFNLREDVTFHDGSVFNAEAVKANFDRLLDPATASARMNLFEMIEEVAVVDEYTVEITTEYPFAPLLNHLTSDGASMISKEVIDEDYGSALESAGSDMTVEDYYELREAGGEEYEAVVDDISGEVGTVVEQQPIGTNYAQFEERNPGESTTLSRFDDYWGGAMNLDTVTYRVVSETGSRIAELETGESHMIGGFEPNHLQRIEDNDETESYTLYNIAVEFIGFNTQKEPLDDKRVRQAISHVVDKEEIIDGIYSGTGRIPAGPIQPELLGHDEDLEGLEHDVERAQELMAEAGYEDGFDISIITNDAPERVDVAIYLQEALQEINVDATVDQLEWGAYLEETGTGDHDIFILGWPNPTGDPDQSVWPLFHSSMEGSQGNRTFTDDERIDELLEAGRTTTDEAERVEIYHELQEILVDEAPMIYMRQALSMNAQRSDVEGLYINNYNKPDFRDVTLSE</sequence>
<dbReference type="Proteomes" id="UP000184206">
    <property type="component" value="Unassembled WGS sequence"/>
</dbReference>
<dbReference type="GO" id="GO:1904680">
    <property type="term" value="F:peptide transmembrane transporter activity"/>
    <property type="evidence" value="ECO:0007669"/>
    <property type="project" value="TreeGrafter"/>
</dbReference>
<organism evidence="7 8">
    <name type="scientific">Lacicoccus alkaliphilus DSM 16010</name>
    <dbReference type="NCBI Taxonomy" id="1123231"/>
    <lineage>
        <taxon>Bacteria</taxon>
        <taxon>Bacillati</taxon>
        <taxon>Bacillota</taxon>
        <taxon>Bacilli</taxon>
        <taxon>Bacillales</taxon>
        <taxon>Salinicoccaceae</taxon>
        <taxon>Lacicoccus</taxon>
    </lineage>
</organism>
<dbReference type="SUPFAM" id="SSF53850">
    <property type="entry name" value="Periplasmic binding protein-like II"/>
    <property type="match status" value="1"/>
</dbReference>
<keyword evidence="8" id="KW-1185">Reference proteome</keyword>
<dbReference type="InterPro" id="IPR030678">
    <property type="entry name" value="Peptide/Ni-bd"/>
</dbReference>
<feature type="signal peptide" evidence="5">
    <location>
        <begin position="1"/>
        <end position="23"/>
    </location>
</feature>
<dbReference type="Gene3D" id="3.90.76.10">
    <property type="entry name" value="Dipeptide-binding Protein, Domain 1"/>
    <property type="match status" value="1"/>
</dbReference>
<dbReference type="STRING" id="1123231.SAMN02745189_00229"/>
<dbReference type="RefSeq" id="WP_072707502.1">
    <property type="nucleotide sequence ID" value="NZ_FRCF01000002.1"/>
</dbReference>
<name>A0A1M7AQY0_9BACL</name>